<evidence type="ECO:0000256" key="4">
    <source>
        <dbReference type="ARBA" id="ARBA00023002"/>
    </source>
</evidence>
<dbReference type="InterPro" id="IPR020843">
    <property type="entry name" value="ER"/>
</dbReference>
<dbReference type="KEGG" id="ccas:EIB73_07860"/>
<dbReference type="Pfam" id="PF08240">
    <property type="entry name" value="ADH_N"/>
    <property type="match status" value="1"/>
</dbReference>
<dbReference type="PANTHER" id="PTHR42683">
    <property type="entry name" value="ALDEHYDE REDUCTASE"/>
    <property type="match status" value="1"/>
</dbReference>
<keyword evidence="2 5" id="KW-0479">Metal-binding</keyword>
<dbReference type="SUPFAM" id="SSF51735">
    <property type="entry name" value="NAD(P)-binding Rossmann-fold domains"/>
    <property type="match status" value="1"/>
</dbReference>
<dbReference type="InterPro" id="IPR013149">
    <property type="entry name" value="ADH-like_C"/>
</dbReference>
<dbReference type="EMBL" id="CP034159">
    <property type="protein sequence ID" value="AZI33094.1"/>
    <property type="molecule type" value="Genomic_DNA"/>
</dbReference>
<keyword evidence="3 5" id="KW-0862">Zinc</keyword>
<dbReference type="AlphaFoldDB" id="A0A3G8XS98"/>
<dbReference type="FunFam" id="3.40.50.720:FF:000022">
    <property type="entry name" value="Cinnamyl alcohol dehydrogenase"/>
    <property type="match status" value="1"/>
</dbReference>
<evidence type="ECO:0000256" key="2">
    <source>
        <dbReference type="ARBA" id="ARBA00022723"/>
    </source>
</evidence>
<dbReference type="InterPro" id="IPR036291">
    <property type="entry name" value="NAD(P)-bd_dom_sf"/>
</dbReference>
<comment type="cofactor">
    <cofactor evidence="1 5">
        <name>Zn(2+)</name>
        <dbReference type="ChEBI" id="CHEBI:29105"/>
    </cofactor>
</comment>
<proteinExistence type="inferred from homology"/>
<evidence type="ECO:0000313" key="8">
    <source>
        <dbReference type="Proteomes" id="UP000270185"/>
    </source>
</evidence>
<accession>A0A3G8XS98</accession>
<dbReference type="InterPro" id="IPR047109">
    <property type="entry name" value="CAD-like"/>
</dbReference>
<evidence type="ECO:0000256" key="5">
    <source>
        <dbReference type="RuleBase" id="RU361277"/>
    </source>
</evidence>
<evidence type="ECO:0000256" key="3">
    <source>
        <dbReference type="ARBA" id="ARBA00022833"/>
    </source>
</evidence>
<feature type="domain" description="Enoyl reductase (ER)" evidence="6">
    <location>
        <begin position="15"/>
        <end position="346"/>
    </location>
</feature>
<keyword evidence="4" id="KW-0560">Oxidoreductase</keyword>
<evidence type="ECO:0000259" key="6">
    <source>
        <dbReference type="SMART" id="SM00829"/>
    </source>
</evidence>
<dbReference type="InterPro" id="IPR011032">
    <property type="entry name" value="GroES-like_sf"/>
</dbReference>
<dbReference type="Gene3D" id="3.90.180.10">
    <property type="entry name" value="Medium-chain alcohol dehydrogenases, catalytic domain"/>
    <property type="match status" value="1"/>
</dbReference>
<dbReference type="Gene3D" id="3.40.50.720">
    <property type="entry name" value="NAD(P)-binding Rossmann-like Domain"/>
    <property type="match status" value="1"/>
</dbReference>
<dbReference type="Pfam" id="PF00107">
    <property type="entry name" value="ADH_zinc_N"/>
    <property type="match status" value="1"/>
</dbReference>
<evidence type="ECO:0000256" key="1">
    <source>
        <dbReference type="ARBA" id="ARBA00001947"/>
    </source>
</evidence>
<comment type="similarity">
    <text evidence="5">Belongs to the zinc-containing alcohol dehydrogenase family.</text>
</comment>
<sequence>MNDNSNIKAFGAASKDEDLKEMTIERRSLQPKDIEIDILYCGVCHSDLHTARNDWGGTKYPAVPGHEIVGKITRVGNEVTKFKVGDLAGVGCLVDSCKECESCKQDLEQYCLNGSTGTYNGNDKYLNQQTFGGYSEKVLVTEDFVLKIPENLDLKAVAPLLCAGITTWSPLKHWNVKEGSKVAVVGLGGLGHMAIKLAKGLGAEVTLISRSPDKIQDALDLGAHSVVISTYENEMKAAAGKFDLIIDTVPYDHDINPYLATLNISGTLVLVGFIGQMQDALSTPPMILGRRSVAGSVIGGIKETQEMLDFCGENNILPEIEMINMQDINKAYERMLKSDVRYRFVIDMQSLKV</sequence>
<dbReference type="PROSITE" id="PS00059">
    <property type="entry name" value="ADH_ZINC"/>
    <property type="match status" value="1"/>
</dbReference>
<dbReference type="CDD" id="cd05283">
    <property type="entry name" value="CAD1"/>
    <property type="match status" value="1"/>
</dbReference>
<reference evidence="8" key="1">
    <citation type="submission" date="2018-11" db="EMBL/GenBank/DDBJ databases">
        <title>Proposal to divide the Flavobacteriaceae and reorganize its genera based on Amino Acid Identity values calculated from whole genome sequences.</title>
        <authorList>
            <person name="Nicholson A.C."/>
            <person name="Gulvik C.A."/>
            <person name="Whitney A.M."/>
            <person name="Humrighouse B.W."/>
            <person name="Bell M."/>
            <person name="Holmes B."/>
            <person name="Steigerwalt A.G."/>
            <person name="Villarma A."/>
            <person name="Sheth M."/>
            <person name="Batra D."/>
            <person name="Pryor J."/>
            <person name="Bernardet J.-F."/>
            <person name="Hugo C."/>
            <person name="Kampfer P."/>
            <person name="Newman J.D."/>
            <person name="McQuiston J.R."/>
        </authorList>
    </citation>
    <scope>NUCLEOTIDE SEQUENCE [LARGE SCALE GENOMIC DNA]</scope>
    <source>
        <strain evidence="8">G0081</strain>
    </source>
</reference>
<dbReference type="InterPro" id="IPR013154">
    <property type="entry name" value="ADH-like_N"/>
</dbReference>
<evidence type="ECO:0000313" key="7">
    <source>
        <dbReference type="EMBL" id="AZI33094.1"/>
    </source>
</evidence>
<keyword evidence="8" id="KW-1185">Reference proteome</keyword>
<dbReference type="SMART" id="SM00829">
    <property type="entry name" value="PKS_ER"/>
    <property type="match status" value="1"/>
</dbReference>
<gene>
    <name evidence="7" type="ORF">EIB73_07860</name>
</gene>
<dbReference type="InterPro" id="IPR002328">
    <property type="entry name" value="ADH_Zn_CS"/>
</dbReference>
<dbReference type="SUPFAM" id="SSF50129">
    <property type="entry name" value="GroES-like"/>
    <property type="match status" value="1"/>
</dbReference>
<dbReference type="Proteomes" id="UP000270185">
    <property type="component" value="Chromosome"/>
</dbReference>
<name>A0A3G8XS98_9FLAO</name>
<dbReference type="GO" id="GO:0008106">
    <property type="term" value="F:alcohol dehydrogenase (NADP+) activity"/>
    <property type="evidence" value="ECO:0007669"/>
    <property type="project" value="UniProtKB-ARBA"/>
</dbReference>
<dbReference type="OrthoDB" id="9806940at2"/>
<organism evidence="7 8">
    <name type="scientific">Kaistella carnis</name>
    <dbReference type="NCBI Taxonomy" id="1241979"/>
    <lineage>
        <taxon>Bacteria</taxon>
        <taxon>Pseudomonadati</taxon>
        <taxon>Bacteroidota</taxon>
        <taxon>Flavobacteriia</taxon>
        <taxon>Flavobacteriales</taxon>
        <taxon>Weeksellaceae</taxon>
        <taxon>Chryseobacterium group</taxon>
        <taxon>Kaistella</taxon>
    </lineage>
</organism>
<protein>
    <submittedName>
        <fullName evidence="7">NAD(P)-dependent alcohol dehydrogenase</fullName>
    </submittedName>
</protein>
<dbReference type="GO" id="GO:0008270">
    <property type="term" value="F:zinc ion binding"/>
    <property type="evidence" value="ECO:0007669"/>
    <property type="project" value="InterPro"/>
</dbReference>
<dbReference type="RefSeq" id="WP_125024212.1">
    <property type="nucleotide sequence ID" value="NZ_CP034159.1"/>
</dbReference>